<dbReference type="PANTHER" id="PTHR34295">
    <property type="entry name" value="BIOTIN TRANSPORTER BIOY"/>
    <property type="match status" value="1"/>
</dbReference>
<keyword evidence="3" id="KW-1133">Transmembrane helix</keyword>
<evidence type="ECO:0000313" key="5">
    <source>
        <dbReference type="Proteomes" id="UP000577362"/>
    </source>
</evidence>
<evidence type="ECO:0000256" key="3">
    <source>
        <dbReference type="SAM" id="Phobius"/>
    </source>
</evidence>
<comment type="caution">
    <text evidence="4">The sequence shown here is derived from an EMBL/GenBank/DDBJ whole genome shotgun (WGS) entry which is preliminary data.</text>
</comment>
<dbReference type="EMBL" id="JACIEN010000001">
    <property type="protein sequence ID" value="MBB4015891.1"/>
    <property type="molecule type" value="Genomic_DNA"/>
</dbReference>
<sequence length="188" mass="19764">MSYTTSTPHAAPLARLVGSSALRRAAVVLLGSWLIAASAWIEVPMYPVPMTMQTYAVLLVGALCGWRLASETLVAYLAQGLAGLPLFAGGNAGLLYAMGPTGGYLVGFLLAAAFVGWLADQGWNRHYGKLAVSLFVGHLIVFVPGVAWLAQLIGFEKAIAAGFVPFILGTVLKSALAYASVVALDRRR</sequence>
<name>A0A840BR14_9HYPH</name>
<keyword evidence="2" id="KW-0813">Transport</keyword>
<feature type="transmembrane region" description="Helical" evidence="3">
    <location>
        <begin position="131"/>
        <end position="153"/>
    </location>
</feature>
<evidence type="ECO:0000256" key="2">
    <source>
        <dbReference type="PIRNR" id="PIRNR016661"/>
    </source>
</evidence>
<organism evidence="4 5">
    <name type="scientific">Chelatococcus caeni</name>
    <dbReference type="NCBI Taxonomy" id="1348468"/>
    <lineage>
        <taxon>Bacteria</taxon>
        <taxon>Pseudomonadati</taxon>
        <taxon>Pseudomonadota</taxon>
        <taxon>Alphaproteobacteria</taxon>
        <taxon>Hyphomicrobiales</taxon>
        <taxon>Chelatococcaceae</taxon>
        <taxon>Chelatococcus</taxon>
    </lineage>
</organism>
<dbReference type="Proteomes" id="UP000577362">
    <property type="component" value="Unassembled WGS sequence"/>
</dbReference>
<dbReference type="Gene3D" id="1.10.1760.20">
    <property type="match status" value="1"/>
</dbReference>
<gene>
    <name evidence="4" type="ORF">GGR16_000897</name>
</gene>
<dbReference type="InterPro" id="IPR003784">
    <property type="entry name" value="BioY"/>
</dbReference>
<protein>
    <recommendedName>
        <fullName evidence="2">Biotin transporter</fullName>
    </recommendedName>
</protein>
<feature type="transmembrane region" description="Helical" evidence="3">
    <location>
        <begin position="102"/>
        <end position="119"/>
    </location>
</feature>
<proteinExistence type="inferred from homology"/>
<dbReference type="AlphaFoldDB" id="A0A840BR14"/>
<comment type="subcellular location">
    <subcellularLocation>
        <location evidence="2">Cell membrane</location>
        <topology evidence="2">Multi-pass membrane protein</topology>
    </subcellularLocation>
</comment>
<keyword evidence="2 3" id="KW-0472">Membrane</keyword>
<comment type="similarity">
    <text evidence="1 2">Belongs to the BioY family.</text>
</comment>
<evidence type="ECO:0000256" key="1">
    <source>
        <dbReference type="ARBA" id="ARBA00010692"/>
    </source>
</evidence>
<reference evidence="4 5" key="1">
    <citation type="submission" date="2020-08" db="EMBL/GenBank/DDBJ databases">
        <title>Genomic Encyclopedia of Type Strains, Phase IV (KMG-IV): sequencing the most valuable type-strain genomes for metagenomic binning, comparative biology and taxonomic classification.</title>
        <authorList>
            <person name="Goeker M."/>
        </authorList>
    </citation>
    <scope>NUCLEOTIDE SEQUENCE [LARGE SCALE GENOMIC DNA]</scope>
    <source>
        <strain evidence="4 5">DSM 103737</strain>
    </source>
</reference>
<keyword evidence="2" id="KW-1003">Cell membrane</keyword>
<feature type="transmembrane region" description="Helical" evidence="3">
    <location>
        <begin position="159"/>
        <end position="184"/>
    </location>
</feature>
<dbReference type="PIRSF" id="PIRSF016661">
    <property type="entry name" value="BioY"/>
    <property type="match status" value="1"/>
</dbReference>
<dbReference type="RefSeq" id="WP_183315811.1">
    <property type="nucleotide sequence ID" value="NZ_JACIEN010000001.1"/>
</dbReference>
<dbReference type="Pfam" id="PF02632">
    <property type="entry name" value="BioY"/>
    <property type="match status" value="1"/>
</dbReference>
<evidence type="ECO:0000313" key="4">
    <source>
        <dbReference type="EMBL" id="MBB4015891.1"/>
    </source>
</evidence>
<accession>A0A840BR14</accession>
<keyword evidence="5" id="KW-1185">Reference proteome</keyword>
<dbReference type="GO" id="GO:0005886">
    <property type="term" value="C:plasma membrane"/>
    <property type="evidence" value="ECO:0007669"/>
    <property type="project" value="UniProtKB-SubCell"/>
</dbReference>
<keyword evidence="3" id="KW-0812">Transmembrane</keyword>
<dbReference type="PANTHER" id="PTHR34295:SF1">
    <property type="entry name" value="BIOTIN TRANSPORTER BIOY"/>
    <property type="match status" value="1"/>
</dbReference>
<feature type="transmembrane region" description="Helical" evidence="3">
    <location>
        <begin position="21"/>
        <end position="41"/>
    </location>
</feature>
<dbReference type="GO" id="GO:0015225">
    <property type="term" value="F:biotin transmembrane transporter activity"/>
    <property type="evidence" value="ECO:0007669"/>
    <property type="project" value="UniProtKB-UniRule"/>
</dbReference>